<organism evidence="1 2">
    <name type="scientific">Rossellomorea aquimaris</name>
    <dbReference type="NCBI Taxonomy" id="189382"/>
    <lineage>
        <taxon>Bacteria</taxon>
        <taxon>Bacillati</taxon>
        <taxon>Bacillota</taxon>
        <taxon>Bacilli</taxon>
        <taxon>Bacillales</taxon>
        <taxon>Bacillaceae</taxon>
        <taxon>Rossellomorea</taxon>
    </lineage>
</organism>
<comment type="caution">
    <text evidence="1">The sequence shown here is derived from an EMBL/GenBank/DDBJ whole genome shotgun (WGS) entry which is preliminary data.</text>
</comment>
<dbReference type="EMBL" id="VTEZ01000001">
    <property type="protein sequence ID" value="TYS88135.1"/>
    <property type="molecule type" value="Genomic_DNA"/>
</dbReference>
<dbReference type="AlphaFoldDB" id="A0A5D4UKK6"/>
<protein>
    <submittedName>
        <fullName evidence="1">Uncharacterized protein</fullName>
    </submittedName>
</protein>
<name>A0A5D4UKK6_9BACI</name>
<dbReference type="Proteomes" id="UP000324269">
    <property type="component" value="Unassembled WGS sequence"/>
</dbReference>
<accession>A0A5D4UKK6</accession>
<sequence length="94" mass="11327">MEEVKVRYLLYDDVYDIRYHKDKMGYRLNQDFLISQIDEYYGIDRIVEEKNGFCVVDIEDEFDTIMVYIDNAGDIEFAHEAVKNFFEYLVNTTL</sequence>
<evidence type="ECO:0000313" key="1">
    <source>
        <dbReference type="EMBL" id="TYS88135.1"/>
    </source>
</evidence>
<dbReference type="RefSeq" id="WP_148967432.1">
    <property type="nucleotide sequence ID" value="NZ_CANLNA010000001.1"/>
</dbReference>
<gene>
    <name evidence="1" type="ORF">FZC85_01450</name>
</gene>
<reference evidence="1 2" key="1">
    <citation type="submission" date="2019-08" db="EMBL/GenBank/DDBJ databases">
        <title>Bacillus genomes from the desert of Cuatro Cienegas, Coahuila.</title>
        <authorList>
            <person name="Olmedo-Alvarez G."/>
        </authorList>
    </citation>
    <scope>NUCLEOTIDE SEQUENCE [LARGE SCALE GENOMIC DNA]</scope>
    <source>
        <strain evidence="1 2">CH87b_3T</strain>
    </source>
</reference>
<proteinExistence type="predicted"/>
<evidence type="ECO:0000313" key="2">
    <source>
        <dbReference type="Proteomes" id="UP000324269"/>
    </source>
</evidence>